<dbReference type="Proteomes" id="UP001327560">
    <property type="component" value="Chromosome 8"/>
</dbReference>
<protein>
    <recommendedName>
        <fullName evidence="5">Cystatin domain-containing protein</fullName>
    </recommendedName>
</protein>
<evidence type="ECO:0000256" key="1">
    <source>
        <dbReference type="ARBA" id="ARBA00007233"/>
    </source>
</evidence>
<evidence type="ECO:0000256" key="2">
    <source>
        <dbReference type="ARBA" id="ARBA00022690"/>
    </source>
</evidence>
<accession>A0AAQ3QN79</accession>
<comment type="similarity">
    <text evidence="1">Belongs to the cystatin family. Phytocystatin subfamily.</text>
</comment>
<organism evidence="6 7">
    <name type="scientific">Canna indica</name>
    <name type="common">Indian-shot</name>
    <dbReference type="NCBI Taxonomy" id="4628"/>
    <lineage>
        <taxon>Eukaryota</taxon>
        <taxon>Viridiplantae</taxon>
        <taxon>Streptophyta</taxon>
        <taxon>Embryophyta</taxon>
        <taxon>Tracheophyta</taxon>
        <taxon>Spermatophyta</taxon>
        <taxon>Magnoliopsida</taxon>
        <taxon>Liliopsida</taxon>
        <taxon>Zingiberales</taxon>
        <taxon>Cannaceae</taxon>
        <taxon>Canna</taxon>
    </lineage>
</organism>
<dbReference type="InterPro" id="IPR046350">
    <property type="entry name" value="Cystatin_sf"/>
</dbReference>
<reference evidence="6 7" key="1">
    <citation type="submission" date="2023-10" db="EMBL/GenBank/DDBJ databases">
        <title>Chromosome-scale genome assembly provides insights into flower coloration mechanisms of Canna indica.</title>
        <authorList>
            <person name="Li C."/>
        </authorList>
    </citation>
    <scope>NUCLEOTIDE SEQUENCE [LARGE SCALE GENOMIC DNA]</scope>
    <source>
        <tissue evidence="6">Flower</tissue>
    </source>
</reference>
<dbReference type="InterPro" id="IPR000010">
    <property type="entry name" value="Cystatin_dom"/>
</dbReference>
<keyword evidence="3" id="KW-0789">Thiol protease inhibitor</keyword>
<dbReference type="PANTHER" id="PTHR47364:SF2">
    <property type="entry name" value="CYSTEINE PROTEINASE INHIBITOR 5"/>
    <property type="match status" value="1"/>
</dbReference>
<evidence type="ECO:0000313" key="6">
    <source>
        <dbReference type="EMBL" id="WOL17474.1"/>
    </source>
</evidence>
<dbReference type="CDD" id="cd00042">
    <property type="entry name" value="CY"/>
    <property type="match status" value="1"/>
</dbReference>
<dbReference type="Gene3D" id="3.10.450.10">
    <property type="match status" value="1"/>
</dbReference>
<evidence type="ECO:0000256" key="4">
    <source>
        <dbReference type="SAM" id="SignalP"/>
    </source>
</evidence>
<dbReference type="Pfam" id="PF16845">
    <property type="entry name" value="SQAPI"/>
    <property type="match status" value="1"/>
</dbReference>
<keyword evidence="2" id="KW-0646">Protease inhibitor</keyword>
<sequence length="129" mass="13859">MRMSLPLLLVLLSPFFSATIHAKAGPPSSAPRKAKIDSGWATVQDLKDPHILEIAKFAVSEYNQRNKTNLTLSQLVAAQKQVVDGTKYVPAKAAGEGKQRRLAGDMRSGGVGEAMAERLQGARFLRSAG</sequence>
<evidence type="ECO:0000259" key="5">
    <source>
        <dbReference type="Pfam" id="PF16845"/>
    </source>
</evidence>
<keyword evidence="4" id="KW-0732">Signal</keyword>
<name>A0AAQ3QN79_9LILI</name>
<dbReference type="EMBL" id="CP136897">
    <property type="protein sequence ID" value="WOL17474.1"/>
    <property type="molecule type" value="Genomic_DNA"/>
</dbReference>
<dbReference type="SUPFAM" id="SSF54403">
    <property type="entry name" value="Cystatin/monellin"/>
    <property type="match status" value="1"/>
</dbReference>
<evidence type="ECO:0000256" key="3">
    <source>
        <dbReference type="ARBA" id="ARBA00022704"/>
    </source>
</evidence>
<feature type="domain" description="Cystatin" evidence="5">
    <location>
        <begin position="44"/>
        <end position="91"/>
    </location>
</feature>
<proteinExistence type="inferred from homology"/>
<feature type="signal peptide" evidence="4">
    <location>
        <begin position="1"/>
        <end position="22"/>
    </location>
</feature>
<gene>
    <name evidence="6" type="ORF">Cni_G26266</name>
</gene>
<feature type="chain" id="PRO_5042871046" description="Cystatin domain-containing protein" evidence="4">
    <location>
        <begin position="23"/>
        <end position="129"/>
    </location>
</feature>
<keyword evidence="7" id="KW-1185">Reference proteome</keyword>
<dbReference type="AlphaFoldDB" id="A0AAQ3QN79"/>
<dbReference type="GO" id="GO:0004869">
    <property type="term" value="F:cysteine-type endopeptidase inhibitor activity"/>
    <property type="evidence" value="ECO:0007669"/>
    <property type="project" value="UniProtKB-KW"/>
</dbReference>
<evidence type="ECO:0000313" key="7">
    <source>
        <dbReference type="Proteomes" id="UP001327560"/>
    </source>
</evidence>
<dbReference type="PANTHER" id="PTHR47364">
    <property type="entry name" value="CYSTEINE PROTEINASE INHIBITOR 5"/>
    <property type="match status" value="1"/>
</dbReference>